<protein>
    <recommendedName>
        <fullName evidence="5">Zn(2)-C6 fungal-type domain-containing protein</fullName>
    </recommendedName>
</protein>
<feature type="region of interest" description="Disordered" evidence="4">
    <location>
        <begin position="187"/>
        <end position="222"/>
    </location>
</feature>
<feature type="compositionally biased region" description="Pro residues" evidence="4">
    <location>
        <begin position="801"/>
        <end position="814"/>
    </location>
</feature>
<organism evidence="6 7">
    <name type="scientific">Cytospora chrysosperma</name>
    <name type="common">Cytospora canker fungus</name>
    <name type="synonym">Sphaeria chrysosperma</name>
    <dbReference type="NCBI Taxonomy" id="252740"/>
    <lineage>
        <taxon>Eukaryota</taxon>
        <taxon>Fungi</taxon>
        <taxon>Dikarya</taxon>
        <taxon>Ascomycota</taxon>
        <taxon>Pezizomycotina</taxon>
        <taxon>Sordariomycetes</taxon>
        <taxon>Sordariomycetidae</taxon>
        <taxon>Diaporthales</taxon>
        <taxon>Cytosporaceae</taxon>
        <taxon>Cytospora</taxon>
    </lineage>
</organism>
<dbReference type="InterPro" id="IPR001138">
    <property type="entry name" value="Zn2Cys6_DnaBD"/>
</dbReference>
<dbReference type="Pfam" id="PF04082">
    <property type="entry name" value="Fungal_trans"/>
    <property type="match status" value="1"/>
</dbReference>
<feature type="compositionally biased region" description="Low complexity" evidence="4">
    <location>
        <begin position="188"/>
        <end position="202"/>
    </location>
</feature>
<evidence type="ECO:0000256" key="3">
    <source>
        <dbReference type="ARBA" id="ARBA00023242"/>
    </source>
</evidence>
<keyword evidence="2" id="KW-0479">Metal-binding</keyword>
<keyword evidence="7" id="KW-1185">Reference proteome</keyword>
<feature type="compositionally biased region" description="Low complexity" evidence="4">
    <location>
        <begin position="767"/>
        <end position="784"/>
    </location>
</feature>
<comment type="subcellular location">
    <subcellularLocation>
        <location evidence="1">Nucleus</location>
    </subcellularLocation>
</comment>
<dbReference type="STRING" id="252740.A0A423VCV1"/>
<keyword evidence="3" id="KW-0539">Nucleus</keyword>
<dbReference type="Pfam" id="PF00172">
    <property type="entry name" value="Zn_clus"/>
    <property type="match status" value="1"/>
</dbReference>
<dbReference type="SUPFAM" id="SSF57701">
    <property type="entry name" value="Zn2/Cys6 DNA-binding domain"/>
    <property type="match status" value="1"/>
</dbReference>
<evidence type="ECO:0000256" key="2">
    <source>
        <dbReference type="ARBA" id="ARBA00022723"/>
    </source>
</evidence>
<feature type="region of interest" description="Disordered" evidence="4">
    <location>
        <begin position="1"/>
        <end position="33"/>
    </location>
</feature>
<dbReference type="Proteomes" id="UP000284375">
    <property type="component" value="Unassembled WGS sequence"/>
</dbReference>
<dbReference type="PANTHER" id="PTHR31001:SF50">
    <property type="entry name" value="ZN(II)2CYS6 TRANSCRIPTION FACTOR (EUROFUNG)"/>
    <property type="match status" value="1"/>
</dbReference>
<sequence>MSPTSGQPGEDVSPAAGSNWCTPPMPTSSPVSRRQMAQLKLLVSLGGRYRASRAAVCAVSSSTRPVDVHRMTSGCRRRAWAASRSEGATARRRRRGVVTCGRDELGGRTGTVAGTVHALSCVNCRQRKIRCSKTWPCPHCTRSGLECVFPSRKKSRAPRRNNNHELLHRLARLEAIVVGQADQDLPPSAAGVVGSSLPSSSSTCRRRDVAPAPAQPVSRGDPAAKYVSGEFWANLSSEVEGIKAALEQPSDDDDDDDDDEGEDGDGGHDEASPAASMAARGSRGNPNHHVTSHAIFGNVQAAGTGEGLLLHPAPEKMTRLCETYFRNVDPLIKILHRPTVKVMFNGFMSRPVDNPLSRTAEALFFAMYFAAVTSLQPERCKELLGEDRGQLAVRYRQAAEYALARADYLNSTSLETLQALTLYSTCLRNHAESRASWALLALVLRLSQAIGIHRDGDGLAFSPYEAEMRRRLWSQVIVLDVRAATDRGTEPMVRQDAYNTLPPTNLDDSDFGPHSAVPLPQLAREGTTDVTFCLCTYECSNLFLSIHGPRSRFSKSWDHDTTTTNTAAPRSPAQPQMSEDELVRRVKELEARFIPPPDAKDHAPAHLGFQSALATSVIRIASLTYWLSVQYPWQARQPVARPRVTREHMLQTAVSILELKALSFGGDYGSDYGERFAWWQDGYTQWHALAVCLAELCVQTEGALVERAWAVVDRAAPVFGDKVADARRGALWRPIRKLLRKARERRAEAQARRLRIDGGGQGDDDAAPATAAAAAGQGSAQAAQTSRHRQRVGEGSAVNPQPQPQPQPHSPTPSDPTGATTRPPSSPATEAGPTGWMFPLAQDFGEVSDMGRGPWTAAAAIIATANPPPPAFILANDHNNRWAIDFGDLGTTPVGAPADGAQDLDMMDWSHWNEFVIDANPLSDHPGSFTPLWKGP</sequence>
<dbReference type="GO" id="GO:0008270">
    <property type="term" value="F:zinc ion binding"/>
    <property type="evidence" value="ECO:0007669"/>
    <property type="project" value="InterPro"/>
</dbReference>
<dbReference type="AlphaFoldDB" id="A0A423VCV1"/>
<name>A0A423VCV1_CYTCH</name>
<accession>A0A423VCV1</accession>
<dbReference type="GO" id="GO:0006351">
    <property type="term" value="P:DNA-templated transcription"/>
    <property type="evidence" value="ECO:0007669"/>
    <property type="project" value="InterPro"/>
</dbReference>
<dbReference type="PROSITE" id="PS00463">
    <property type="entry name" value="ZN2_CY6_FUNGAL_1"/>
    <property type="match status" value="1"/>
</dbReference>
<dbReference type="InterPro" id="IPR050613">
    <property type="entry name" value="Sec_Metabolite_Reg"/>
</dbReference>
<gene>
    <name evidence="6" type="ORF">VSDG_08987</name>
</gene>
<dbReference type="GO" id="GO:0003677">
    <property type="term" value="F:DNA binding"/>
    <property type="evidence" value="ECO:0007669"/>
    <property type="project" value="InterPro"/>
</dbReference>
<feature type="compositionally biased region" description="Acidic residues" evidence="4">
    <location>
        <begin position="249"/>
        <end position="264"/>
    </location>
</feature>
<dbReference type="CDD" id="cd12148">
    <property type="entry name" value="fungal_TF_MHR"/>
    <property type="match status" value="1"/>
</dbReference>
<feature type="compositionally biased region" description="Polar residues" evidence="4">
    <location>
        <begin position="562"/>
        <end position="577"/>
    </location>
</feature>
<dbReference type="InterPro" id="IPR007219">
    <property type="entry name" value="XnlR_reg_dom"/>
</dbReference>
<feature type="region of interest" description="Disordered" evidence="4">
    <location>
        <begin position="750"/>
        <end position="839"/>
    </location>
</feature>
<evidence type="ECO:0000256" key="1">
    <source>
        <dbReference type="ARBA" id="ARBA00004123"/>
    </source>
</evidence>
<evidence type="ECO:0000259" key="5">
    <source>
        <dbReference type="PROSITE" id="PS50048"/>
    </source>
</evidence>
<dbReference type="OrthoDB" id="435881at2759"/>
<comment type="caution">
    <text evidence="6">The sequence shown here is derived from an EMBL/GenBank/DDBJ whole genome shotgun (WGS) entry which is preliminary data.</text>
</comment>
<dbReference type="GO" id="GO:0005634">
    <property type="term" value="C:nucleus"/>
    <property type="evidence" value="ECO:0007669"/>
    <property type="project" value="UniProtKB-SubCell"/>
</dbReference>
<dbReference type="CDD" id="cd00067">
    <property type="entry name" value="GAL4"/>
    <property type="match status" value="1"/>
</dbReference>
<dbReference type="Gene3D" id="4.10.240.10">
    <property type="entry name" value="Zn(2)-C6 fungal-type DNA-binding domain"/>
    <property type="match status" value="1"/>
</dbReference>
<dbReference type="PANTHER" id="PTHR31001">
    <property type="entry name" value="UNCHARACTERIZED TRANSCRIPTIONAL REGULATORY PROTEIN"/>
    <property type="match status" value="1"/>
</dbReference>
<evidence type="ECO:0000313" key="7">
    <source>
        <dbReference type="Proteomes" id="UP000284375"/>
    </source>
</evidence>
<feature type="domain" description="Zn(2)-C6 fungal-type" evidence="5">
    <location>
        <begin position="120"/>
        <end position="149"/>
    </location>
</feature>
<dbReference type="InterPro" id="IPR036864">
    <property type="entry name" value="Zn2-C6_fun-type_DNA-bd_sf"/>
</dbReference>
<evidence type="ECO:0000256" key="4">
    <source>
        <dbReference type="SAM" id="MobiDB-lite"/>
    </source>
</evidence>
<dbReference type="GO" id="GO:0000981">
    <property type="term" value="F:DNA-binding transcription factor activity, RNA polymerase II-specific"/>
    <property type="evidence" value="ECO:0007669"/>
    <property type="project" value="InterPro"/>
</dbReference>
<reference evidence="6 7" key="1">
    <citation type="submission" date="2015-09" db="EMBL/GenBank/DDBJ databases">
        <title>Host preference determinants of Valsa canker pathogens revealed by comparative genomics.</title>
        <authorList>
            <person name="Yin Z."/>
            <person name="Huang L."/>
        </authorList>
    </citation>
    <scope>NUCLEOTIDE SEQUENCE [LARGE SCALE GENOMIC DNA]</scope>
    <source>
        <strain evidence="6 7">YSFL</strain>
    </source>
</reference>
<feature type="region of interest" description="Disordered" evidence="4">
    <location>
        <begin position="554"/>
        <end position="580"/>
    </location>
</feature>
<dbReference type="SMART" id="SM00066">
    <property type="entry name" value="GAL4"/>
    <property type="match status" value="1"/>
</dbReference>
<dbReference type="EMBL" id="LJZO01000063">
    <property type="protein sequence ID" value="ROV88795.1"/>
    <property type="molecule type" value="Genomic_DNA"/>
</dbReference>
<evidence type="ECO:0000313" key="6">
    <source>
        <dbReference type="EMBL" id="ROV88795.1"/>
    </source>
</evidence>
<dbReference type="SMART" id="SM00906">
    <property type="entry name" value="Fungal_trans"/>
    <property type="match status" value="1"/>
</dbReference>
<feature type="region of interest" description="Disordered" evidence="4">
    <location>
        <begin position="246"/>
        <end position="291"/>
    </location>
</feature>
<proteinExistence type="predicted"/>
<dbReference type="PROSITE" id="PS50048">
    <property type="entry name" value="ZN2_CY6_FUNGAL_2"/>
    <property type="match status" value="1"/>
</dbReference>